<reference evidence="1" key="1">
    <citation type="submission" date="2023-10" db="EMBL/GenBank/DDBJ databases">
        <authorList>
            <person name="Hackl T."/>
        </authorList>
    </citation>
    <scope>NUCLEOTIDE SEQUENCE</scope>
</reference>
<dbReference type="AlphaFoldDB" id="A0AAI8V912"/>
<dbReference type="Proteomes" id="UP001295740">
    <property type="component" value="Unassembled WGS sequence"/>
</dbReference>
<accession>A0AAI8V912</accession>
<dbReference type="EMBL" id="CAUWAG010000003">
    <property type="protein sequence ID" value="CAJ2500533.1"/>
    <property type="molecule type" value="Genomic_DNA"/>
</dbReference>
<comment type="caution">
    <text evidence="1">The sequence shown here is derived from an EMBL/GenBank/DDBJ whole genome shotgun (WGS) entry which is preliminary data.</text>
</comment>
<evidence type="ECO:0000313" key="2">
    <source>
        <dbReference type="Proteomes" id="UP001295740"/>
    </source>
</evidence>
<keyword evidence="2" id="KW-1185">Reference proteome</keyword>
<protein>
    <submittedName>
        <fullName evidence="1">Uu.00g033860.m01.CDS01</fullName>
    </submittedName>
</protein>
<sequence>MSSSLLTLEHLDPEHLDAATRAIHNLVSSEIAESTFSQIVDGMPTFMSYVEFHDPPDDHPINDHETLCPGALEKTRELRAGFEPLTLSFNSCAVQAFQDSEAGSNEFELRLFELVAIACHQIAVQLYQLDDGVHKHQEHETWQAEAVSRLPKDRPYAGRLLPPATAFWHWHYKASHQYPNGIADVVGYWAEAKIFGGVVVFDRGETETEAKRVFLHASRYSGPRTLYPPTESQHRELMKFLLSEPGTDPCPLPLLDSMDNRPRYEAYDAFAYFHVFRDRYERVLPPERRIKDVCSTQDFPEIADRRYIIEKHWARATGESIDEAELAAAEERLRNITPSSPCWTGPVPWNGTQSIR</sequence>
<evidence type="ECO:0000313" key="1">
    <source>
        <dbReference type="EMBL" id="CAJ2500533.1"/>
    </source>
</evidence>
<proteinExistence type="predicted"/>
<organism evidence="1 2">
    <name type="scientific">Anthostomella pinea</name>
    <dbReference type="NCBI Taxonomy" id="933095"/>
    <lineage>
        <taxon>Eukaryota</taxon>
        <taxon>Fungi</taxon>
        <taxon>Dikarya</taxon>
        <taxon>Ascomycota</taxon>
        <taxon>Pezizomycotina</taxon>
        <taxon>Sordariomycetes</taxon>
        <taxon>Xylariomycetidae</taxon>
        <taxon>Xylariales</taxon>
        <taxon>Xylariaceae</taxon>
        <taxon>Anthostomella</taxon>
    </lineage>
</organism>
<name>A0AAI8V912_9PEZI</name>
<gene>
    <name evidence="1" type="ORF">KHLLAP_LOCUS1001</name>
</gene>